<dbReference type="Proteomes" id="UP001064971">
    <property type="component" value="Chromosome"/>
</dbReference>
<proteinExistence type="predicted"/>
<organism evidence="1 2">
    <name type="scientific">Deinococcus aetherius</name>
    <dbReference type="NCBI Taxonomy" id="200252"/>
    <lineage>
        <taxon>Bacteria</taxon>
        <taxon>Thermotogati</taxon>
        <taxon>Deinococcota</taxon>
        <taxon>Deinococci</taxon>
        <taxon>Deinococcales</taxon>
        <taxon>Deinococcaceae</taxon>
        <taxon>Deinococcus</taxon>
    </lineage>
</organism>
<accession>A0ABM8AB22</accession>
<name>A0ABM8AB22_9DEIO</name>
<evidence type="ECO:0000313" key="2">
    <source>
        <dbReference type="Proteomes" id="UP001064971"/>
    </source>
</evidence>
<sequence>MEHIMFRGRVHRANVTQADPDDVGSVIIAAHGNSSEEARTLEPRVVLVDTKNRGLNL</sequence>
<dbReference type="SUPFAM" id="SSF50692">
    <property type="entry name" value="ADC-like"/>
    <property type="match status" value="1"/>
</dbReference>
<protein>
    <recommendedName>
        <fullName evidence="3">Aspartate 1-decarboxylase</fullName>
    </recommendedName>
</protein>
<gene>
    <name evidence="1" type="ORF">DAETH_07850</name>
</gene>
<reference evidence="1" key="1">
    <citation type="submission" date="2022-07" db="EMBL/GenBank/DDBJ databases">
        <title>Complete Genome Sequence of the Radioresistant Bacterium Deinococcus aetherius ST0316, Isolated from the Air Dust collected in Lower Stratosphere above Japan.</title>
        <authorList>
            <person name="Satoh K."/>
            <person name="Hagiwara K."/>
            <person name="Katsumata K."/>
            <person name="Kubo A."/>
            <person name="Yokobori S."/>
            <person name="Yamagishi A."/>
            <person name="Oono Y."/>
            <person name="Narumi I."/>
        </authorList>
    </citation>
    <scope>NUCLEOTIDE SEQUENCE</scope>
    <source>
        <strain evidence="1">ST0316</strain>
    </source>
</reference>
<dbReference type="InterPro" id="IPR009010">
    <property type="entry name" value="Asp_de-COase-like_dom_sf"/>
</dbReference>
<evidence type="ECO:0000313" key="1">
    <source>
        <dbReference type="EMBL" id="BDP40816.1"/>
    </source>
</evidence>
<dbReference type="EMBL" id="AP026560">
    <property type="protein sequence ID" value="BDP40816.1"/>
    <property type="molecule type" value="Genomic_DNA"/>
</dbReference>
<evidence type="ECO:0008006" key="3">
    <source>
        <dbReference type="Google" id="ProtNLM"/>
    </source>
</evidence>
<keyword evidence="2" id="KW-1185">Reference proteome</keyword>